<proteinExistence type="predicted"/>
<evidence type="ECO:0000313" key="3">
    <source>
        <dbReference type="Proteomes" id="UP001476247"/>
    </source>
</evidence>
<sequence length="502" mass="55497">MVLCMINAVRRFNGIFFGDFTAGYFRGIVGPLAVQGNFDAPNYNINTLLPVNCNGATNSLDSYGFVLGGNTNSFSTQVYGSVYIGGKNSSLEEITELQPGCIVTENQGTGLFNFETFRANREEASRDLAKLAPTQMFDVNGKTTQVQADENPNYEAFEFNTCETGSCGEYPKYASNSNSIFFGQGAWKGLQDAKFDTNKTIVLNIPVTDGATLTLTTDSPSAGFYTCKLIYNFYPVDEYSHFKGDGTFTLIRETKGAAGGYILAPRAKIFDGATGHFAAYAKHEGDVVDASIYWYVGPSSCTEFNGCIPIHDDSTPYYLIPLPEPPVVTRARMQTFFETRDIETTRTVSYPAYVTRTVESFASSNKPVFSCDPTNTIVSAGGSVKQITVPGSTVVVGLRTGGDVTTVVVKETTIEVVPDVHVVTKTDTLVSHATDTVQESCPPNQNPDHWYPHGHDHDWVYDWDHDEDKWHKDQIDHSNHHHGPDKECHEFDRTVNQYQKKW</sequence>
<comment type="caution">
    <text evidence="2">The sequence shown here is derived from an EMBL/GenBank/DDBJ whole genome shotgun (WGS) entry which is preliminary data.</text>
</comment>
<dbReference type="InterPro" id="IPR026588">
    <property type="entry name" value="Choice_anch_A"/>
</dbReference>
<dbReference type="NCBIfam" id="TIGR04215">
    <property type="entry name" value="choice_anch_A"/>
    <property type="match status" value="1"/>
</dbReference>
<accession>A0ABP9XQW1</accession>
<keyword evidence="3" id="KW-1185">Reference proteome</keyword>
<feature type="domain" description="Choice-of-anchor A" evidence="1">
    <location>
        <begin position="8"/>
        <end position="277"/>
    </location>
</feature>
<organism evidence="2 3">
    <name type="scientific">Helicostylum pulchrum</name>
    <dbReference type="NCBI Taxonomy" id="562976"/>
    <lineage>
        <taxon>Eukaryota</taxon>
        <taxon>Fungi</taxon>
        <taxon>Fungi incertae sedis</taxon>
        <taxon>Mucoromycota</taxon>
        <taxon>Mucoromycotina</taxon>
        <taxon>Mucoromycetes</taxon>
        <taxon>Mucorales</taxon>
        <taxon>Mucorineae</taxon>
        <taxon>Mucoraceae</taxon>
        <taxon>Helicostylum</taxon>
    </lineage>
</organism>
<reference evidence="2 3" key="1">
    <citation type="submission" date="2024-04" db="EMBL/GenBank/DDBJ databases">
        <title>genome sequences of Mucor flavus KT1a and Helicostylum pulchrum KT1b strains isolation_sourced from the surface of a dry-aged beef.</title>
        <authorList>
            <person name="Toyotome T."/>
            <person name="Hosono M."/>
            <person name="Torimaru M."/>
            <person name="Fukuda K."/>
            <person name="Mikami N."/>
        </authorList>
    </citation>
    <scope>NUCLEOTIDE SEQUENCE [LARGE SCALE GENOMIC DNA]</scope>
    <source>
        <strain evidence="2 3">KT1b</strain>
    </source>
</reference>
<protein>
    <recommendedName>
        <fullName evidence="1">Choice-of-anchor A domain-containing protein</fullName>
    </recommendedName>
</protein>
<dbReference type="Proteomes" id="UP001476247">
    <property type="component" value="Unassembled WGS sequence"/>
</dbReference>
<evidence type="ECO:0000259" key="1">
    <source>
        <dbReference type="Pfam" id="PF20597"/>
    </source>
</evidence>
<dbReference type="EMBL" id="BAABUJ010000007">
    <property type="protein sequence ID" value="GAA5797162.1"/>
    <property type="molecule type" value="Genomic_DNA"/>
</dbReference>
<name>A0ABP9XQW1_9FUNG</name>
<gene>
    <name evidence="2" type="ORF">HPULCUR_002541</name>
</gene>
<dbReference type="Pfam" id="PF20597">
    <property type="entry name" value="pAdhesive_15"/>
    <property type="match status" value="1"/>
</dbReference>
<evidence type="ECO:0000313" key="2">
    <source>
        <dbReference type="EMBL" id="GAA5797162.1"/>
    </source>
</evidence>